<comment type="caution">
    <text evidence="3">The sequence shown here is derived from an EMBL/GenBank/DDBJ whole genome shotgun (WGS) entry which is preliminary data.</text>
</comment>
<protein>
    <recommendedName>
        <fullName evidence="5">CBM-cenC domain-containing protein</fullName>
    </recommendedName>
</protein>
<dbReference type="Proteomes" id="UP000266234">
    <property type="component" value="Unassembled WGS sequence"/>
</dbReference>
<gene>
    <name evidence="3" type="ORF">FLONG3_6661</name>
</gene>
<dbReference type="Gene3D" id="2.60.120.260">
    <property type="entry name" value="Galactose-binding domain-like"/>
    <property type="match status" value="1"/>
</dbReference>
<dbReference type="EMBL" id="PXOG01000147">
    <property type="protein sequence ID" value="RGP72653.1"/>
    <property type="molecule type" value="Genomic_DNA"/>
</dbReference>
<organism evidence="3 4">
    <name type="scientific">Fusarium longipes</name>
    <dbReference type="NCBI Taxonomy" id="694270"/>
    <lineage>
        <taxon>Eukaryota</taxon>
        <taxon>Fungi</taxon>
        <taxon>Dikarya</taxon>
        <taxon>Ascomycota</taxon>
        <taxon>Pezizomycotina</taxon>
        <taxon>Sordariomycetes</taxon>
        <taxon>Hypocreomycetidae</taxon>
        <taxon>Hypocreales</taxon>
        <taxon>Nectriaceae</taxon>
        <taxon>Fusarium</taxon>
    </lineage>
</organism>
<dbReference type="AlphaFoldDB" id="A0A395SJM8"/>
<dbReference type="OrthoDB" id="5105155at2759"/>
<evidence type="ECO:0008006" key="5">
    <source>
        <dbReference type="Google" id="ProtNLM"/>
    </source>
</evidence>
<proteinExistence type="predicted"/>
<accession>A0A395SJM8</accession>
<sequence>MKATRFSLSFIALALCGHGQAGPCKLKPTTTISSALEATSSIEATLSATNEIETSTGIETSADATVVAESSSTDLSSFISESGSSTATATSDAQLSSSTKLSTSSVTTETFIESTTTAELSSTTEVLTTTNTAETTSSEVPTTTTTVEESGPTQLFLNPSFEDQNGNGDFDGSPWVLYDDVIPYSVQFKSGLGHTGSHSAYFTITSTAQNGRVYQPVDLEQSHFYHMSYWWYVDEDQQPTGLSSCYIYVEQKSLDGRTSSFPEFLGLPQIMPLKTWTKHEFLFNSINIAPANMAIHVECAESAGSGLKVAIDDIELTK</sequence>
<evidence type="ECO:0000256" key="2">
    <source>
        <dbReference type="SAM" id="SignalP"/>
    </source>
</evidence>
<keyword evidence="2" id="KW-0732">Signal</keyword>
<evidence type="ECO:0000256" key="1">
    <source>
        <dbReference type="SAM" id="MobiDB-lite"/>
    </source>
</evidence>
<evidence type="ECO:0000313" key="4">
    <source>
        <dbReference type="Proteomes" id="UP000266234"/>
    </source>
</evidence>
<keyword evidence="4" id="KW-1185">Reference proteome</keyword>
<reference evidence="3 4" key="1">
    <citation type="journal article" date="2018" name="PLoS Pathog.">
        <title>Evolution of structural diversity of trichothecenes, a family of toxins produced by plant pathogenic and entomopathogenic fungi.</title>
        <authorList>
            <person name="Proctor R.H."/>
            <person name="McCormick S.P."/>
            <person name="Kim H.S."/>
            <person name="Cardoza R.E."/>
            <person name="Stanley A.M."/>
            <person name="Lindo L."/>
            <person name="Kelly A."/>
            <person name="Brown D.W."/>
            <person name="Lee T."/>
            <person name="Vaughan M.M."/>
            <person name="Alexander N.J."/>
            <person name="Busman M."/>
            <person name="Gutierrez S."/>
        </authorList>
    </citation>
    <scope>NUCLEOTIDE SEQUENCE [LARGE SCALE GENOMIC DNA]</scope>
    <source>
        <strain evidence="3 4">NRRL 20695</strain>
    </source>
</reference>
<name>A0A395SJM8_9HYPO</name>
<feature type="region of interest" description="Disordered" evidence="1">
    <location>
        <begin position="116"/>
        <end position="153"/>
    </location>
</feature>
<feature type="signal peptide" evidence="2">
    <location>
        <begin position="1"/>
        <end position="21"/>
    </location>
</feature>
<feature type="chain" id="PRO_5017204132" description="CBM-cenC domain-containing protein" evidence="2">
    <location>
        <begin position="22"/>
        <end position="318"/>
    </location>
</feature>
<evidence type="ECO:0000313" key="3">
    <source>
        <dbReference type="EMBL" id="RGP72653.1"/>
    </source>
</evidence>